<evidence type="ECO:0000256" key="4">
    <source>
        <dbReference type="ARBA" id="ARBA00022840"/>
    </source>
</evidence>
<dbReference type="PROSITE" id="PS51450">
    <property type="entry name" value="LRR"/>
    <property type="match status" value="10"/>
</dbReference>
<dbReference type="InterPro" id="IPR050836">
    <property type="entry name" value="SDS22/Internalin_LRR"/>
</dbReference>
<evidence type="ECO:0000256" key="1">
    <source>
        <dbReference type="ARBA" id="ARBA00022614"/>
    </source>
</evidence>
<dbReference type="Gene3D" id="3.80.10.10">
    <property type="entry name" value="Ribonuclease Inhibitor"/>
    <property type="match status" value="1"/>
</dbReference>
<dbReference type="Pfam" id="PF05729">
    <property type="entry name" value="NACHT"/>
    <property type="match status" value="1"/>
</dbReference>
<dbReference type="InterPro" id="IPR027417">
    <property type="entry name" value="P-loop_NTPase"/>
</dbReference>
<dbReference type="InterPro" id="IPR001611">
    <property type="entry name" value="Leu-rich_rpt"/>
</dbReference>
<gene>
    <name evidence="6" type="ORF">POL68_25015</name>
</gene>
<dbReference type="InterPro" id="IPR032675">
    <property type="entry name" value="LRR_dom_sf"/>
</dbReference>
<reference evidence="6 7" key="1">
    <citation type="submission" date="2022-11" db="EMBL/GenBank/DDBJ databases">
        <title>Minimal conservation of predation-associated metabolite biosynthetic gene clusters underscores biosynthetic potential of Myxococcota including descriptions for ten novel species: Archangium lansinium sp. nov., Myxococcus landrumus sp. nov., Nannocystis bai.</title>
        <authorList>
            <person name="Ahearne A."/>
            <person name="Stevens C."/>
            <person name="Dowd S."/>
        </authorList>
    </citation>
    <scope>NUCLEOTIDE SEQUENCE [LARGE SCALE GENOMIC DNA]</scope>
    <source>
        <strain evidence="6 7">NCWAL01</strain>
    </source>
</reference>
<proteinExistence type="predicted"/>
<dbReference type="InterPro" id="IPR054547">
    <property type="entry name" value="NNH1"/>
</dbReference>
<keyword evidence="1" id="KW-0433">Leucine-rich repeat</keyword>
<dbReference type="InterPro" id="IPR025875">
    <property type="entry name" value="Leu-rich_rpt_4"/>
</dbReference>
<keyword evidence="2" id="KW-0677">Repeat</keyword>
<dbReference type="InterPro" id="IPR003591">
    <property type="entry name" value="Leu-rich_rpt_typical-subtyp"/>
</dbReference>
<keyword evidence="7" id="KW-1185">Reference proteome</keyword>
<evidence type="ECO:0000313" key="6">
    <source>
        <dbReference type="EMBL" id="MDC0711754.1"/>
    </source>
</evidence>
<dbReference type="EMBL" id="JAQNDM010000002">
    <property type="protein sequence ID" value="MDC0711754.1"/>
    <property type="molecule type" value="Genomic_DNA"/>
</dbReference>
<comment type="caution">
    <text evidence="6">The sequence shown here is derived from an EMBL/GenBank/DDBJ whole genome shotgun (WGS) entry which is preliminary data.</text>
</comment>
<protein>
    <submittedName>
        <fullName evidence="6">Leucine-rich repeat domain-containing protein</fullName>
    </submittedName>
</protein>
<keyword evidence="4" id="KW-0067">ATP-binding</keyword>
<accession>A0ABT5DDS7</accession>
<dbReference type="Pfam" id="PF12799">
    <property type="entry name" value="LRR_4"/>
    <property type="match status" value="3"/>
</dbReference>
<dbReference type="PANTHER" id="PTHR46652">
    <property type="entry name" value="LEUCINE-RICH REPEAT AND IQ DOMAIN-CONTAINING PROTEIN 1-RELATED"/>
    <property type="match status" value="1"/>
</dbReference>
<dbReference type="InterPro" id="IPR007111">
    <property type="entry name" value="NACHT_NTPase"/>
</dbReference>
<organism evidence="6 7">
    <name type="scientific">Stigmatella ashevillensis</name>
    <dbReference type="NCBI Taxonomy" id="2995309"/>
    <lineage>
        <taxon>Bacteria</taxon>
        <taxon>Pseudomonadati</taxon>
        <taxon>Myxococcota</taxon>
        <taxon>Myxococcia</taxon>
        <taxon>Myxococcales</taxon>
        <taxon>Cystobacterineae</taxon>
        <taxon>Archangiaceae</taxon>
        <taxon>Stigmatella</taxon>
    </lineage>
</organism>
<dbReference type="SMART" id="SM00369">
    <property type="entry name" value="LRR_TYP"/>
    <property type="match status" value="6"/>
</dbReference>
<dbReference type="Proteomes" id="UP001221838">
    <property type="component" value="Unassembled WGS sequence"/>
</dbReference>
<evidence type="ECO:0000259" key="5">
    <source>
        <dbReference type="PROSITE" id="PS50837"/>
    </source>
</evidence>
<evidence type="ECO:0000313" key="7">
    <source>
        <dbReference type="Proteomes" id="UP001221838"/>
    </source>
</evidence>
<keyword evidence="3" id="KW-0547">Nucleotide-binding</keyword>
<evidence type="ECO:0000256" key="3">
    <source>
        <dbReference type="ARBA" id="ARBA00022741"/>
    </source>
</evidence>
<dbReference type="Pfam" id="PF22733">
    <property type="entry name" value="NNH1"/>
    <property type="match status" value="1"/>
</dbReference>
<evidence type="ECO:0000256" key="2">
    <source>
        <dbReference type="ARBA" id="ARBA00022737"/>
    </source>
</evidence>
<dbReference type="PANTHER" id="PTHR46652:SF3">
    <property type="entry name" value="LEUCINE-RICH REPEAT-CONTAINING PROTEIN 9"/>
    <property type="match status" value="1"/>
</dbReference>
<dbReference type="Gene3D" id="3.40.50.300">
    <property type="entry name" value="P-loop containing nucleotide triphosphate hydrolases"/>
    <property type="match status" value="2"/>
</dbReference>
<sequence>MSLMTSLILPIVGPPVAKLLLKKYLSGLGDAQVLGLNAAQAGEGVGEQLVDIAAEKLSDMVDRRQAVRVFEEIADKIILQLAPLFEEAQKRGHLNLEAVAHELASALSGRISADFLIARELDPAKLSRAFREAHPLPRAQLSEAETALYERALDQSARYLVSVASQLPHFETKWAATQLQKIARMQDDLSRTLESVRSIEEQVLASSPNRTYATFEANYRQAVTQAVDELELFGVDIEPQSKKYRLSVAYISLNLLSESTGDEDPTLVSTEHLLQQLRPGDGRLLIRGMAGSGKSTLFRWAALTAATGGRQGNPQWGPSPISIEAATTAAATFSRVMSSRPLPLHTELYFPSKQIEFPLTGILRMMVHGNTPEEAWFRRIPILIRLRDCKNGKLPPIEEFTTQLAWALGSPPSGWMKSILESGRALVLLDGVDEVPDRDRAEIHKAVEQLIHQYPDCYYLLSTRPAAIERGGLKPLGFQEADINPLSELDRDQLIGRWHEAVAKVFESRGLPTTGLGEQSEKLKRELRENPPIALLATNPLLAAMICALHRERSQRLPESQAELCEALCNMLLHRRERESHLRLEEFPEAYRALSYFQKRAIVAELAVHMVRNETSVLERAEALFKVGDVLEKIPGRQRDENRTVLDGLIQRSGMLREARPGAVDFIHNTFKEYLAGDLLAQQRNDGLMGKKALEPAWQNILVFAAARGESSFVQNLVIQVLGETSPGERPKGKKGGKSRLSPEQRTRALMAIRLRSAVQFLDKVLEARINSLQSALFPPSTMADAEALATAGDAVVPYLRYQPALSTRSIAACVRALRLINSPTAKACLKDYLVETRAPVLWELAQAVNPLEINCILEMLLRGNPLPVEIRRHVSDLSPLASLQGLRSLNLSGSQVSDLSPLASLQGLQSLNLSGSQVSDLSPLASLQGLRSLNLSGSQVSDLSPLASLQGLQSLNLSGSQVSDLSLLATLQGLQSLNLSGSQASVLPLLAALKNLQSLNLSDAQVSDLPPLTEFQGLQSLTLSDAQISDLSPLTELQGLQSLTLSGSQISDFSPLTQLQGLQSLNLSGSQISDLSPLAVLQGLQSLFLSSSQISDLSPLAALQGLQSLFLSGSQISDLSPLAALQGLQSLFLSGSQISDLSPLAALQGLQSLYLLGVQVSDFSPLEGLKDTRITR</sequence>
<dbReference type="SUPFAM" id="SSF52058">
    <property type="entry name" value="L domain-like"/>
    <property type="match status" value="1"/>
</dbReference>
<feature type="domain" description="NACHT" evidence="5">
    <location>
        <begin position="282"/>
        <end position="682"/>
    </location>
</feature>
<name>A0ABT5DDS7_9BACT</name>
<dbReference type="RefSeq" id="WP_272141750.1">
    <property type="nucleotide sequence ID" value="NZ_JAQNDM010000002.1"/>
</dbReference>
<dbReference type="PROSITE" id="PS50837">
    <property type="entry name" value="NACHT"/>
    <property type="match status" value="1"/>
</dbReference>